<protein>
    <submittedName>
        <fullName evidence="1">Uncharacterized protein</fullName>
    </submittedName>
</protein>
<reference evidence="2" key="1">
    <citation type="submission" date="2014-03" db="EMBL/GenBank/DDBJ databases">
        <authorList>
            <person name="Aksoy S."/>
            <person name="Warren W."/>
            <person name="Wilson R.K."/>
        </authorList>
    </citation>
    <scope>NUCLEOTIDE SEQUENCE [LARGE SCALE GENOMIC DNA]</scope>
    <source>
        <strain evidence="2">IAEA</strain>
    </source>
</reference>
<organism evidence="1 2">
    <name type="scientific">Glossina brevipalpis</name>
    <dbReference type="NCBI Taxonomy" id="37001"/>
    <lineage>
        <taxon>Eukaryota</taxon>
        <taxon>Metazoa</taxon>
        <taxon>Ecdysozoa</taxon>
        <taxon>Arthropoda</taxon>
        <taxon>Hexapoda</taxon>
        <taxon>Insecta</taxon>
        <taxon>Pterygota</taxon>
        <taxon>Neoptera</taxon>
        <taxon>Endopterygota</taxon>
        <taxon>Diptera</taxon>
        <taxon>Brachycera</taxon>
        <taxon>Muscomorpha</taxon>
        <taxon>Hippoboscoidea</taxon>
        <taxon>Glossinidae</taxon>
        <taxon>Glossina</taxon>
    </lineage>
</organism>
<reference evidence="1" key="2">
    <citation type="submission" date="2020-05" db="UniProtKB">
        <authorList>
            <consortium name="EnsemblMetazoa"/>
        </authorList>
    </citation>
    <scope>IDENTIFICATION</scope>
    <source>
        <strain evidence="1">IAEA</strain>
    </source>
</reference>
<dbReference type="EnsemblMetazoa" id="GBRI044600-RA">
    <property type="protein sequence ID" value="GBRI044600-PA"/>
    <property type="gene ID" value="GBRI044600"/>
</dbReference>
<evidence type="ECO:0000313" key="2">
    <source>
        <dbReference type="Proteomes" id="UP000091820"/>
    </source>
</evidence>
<keyword evidence="2" id="KW-1185">Reference proteome</keyword>
<dbReference type="Proteomes" id="UP000091820">
    <property type="component" value="Unassembled WGS sequence"/>
</dbReference>
<name>A0A1A9X549_9MUSC</name>
<proteinExistence type="predicted"/>
<sequence length="144" mass="16105">MDICEPYDILGLSKCRYQLTAENKLKFASCNEHFSVYFAAKERKCTYLKGFLTARQITGIFNTTSYINCVYICYTVTYTPIEIVAHFTYNTAAKQYASIQIAIITITAKFIVITVINVTISPNTANTTKKIISGITSHSGDIGR</sequence>
<dbReference type="AlphaFoldDB" id="A0A1A9X549"/>
<accession>A0A1A9X549</accession>
<dbReference type="VEuPathDB" id="VectorBase:GBRI044600"/>
<evidence type="ECO:0000313" key="1">
    <source>
        <dbReference type="EnsemblMetazoa" id="GBRI044600-PA"/>
    </source>
</evidence>